<keyword evidence="3" id="KW-1185">Reference proteome</keyword>
<accession>A0A510DWU2</accession>
<evidence type="ECO:0000313" key="4">
    <source>
        <dbReference type="Proteomes" id="UP000325030"/>
    </source>
</evidence>
<dbReference type="EMBL" id="AP018929">
    <property type="protein sequence ID" value="BBG24692.1"/>
    <property type="molecule type" value="Genomic_DNA"/>
</dbReference>
<dbReference type="KEGG" id="step:IC006_2026"/>
<organism evidence="2 4">
    <name type="scientific">Sulfuracidifex tepidarius</name>
    <dbReference type="NCBI Taxonomy" id="1294262"/>
    <lineage>
        <taxon>Archaea</taxon>
        <taxon>Thermoproteota</taxon>
        <taxon>Thermoprotei</taxon>
        <taxon>Sulfolobales</taxon>
        <taxon>Sulfolobaceae</taxon>
        <taxon>Sulfuracidifex</taxon>
    </lineage>
</organism>
<sequence>MSSKDVLDSRSLSSFLLSMSNVLRKDDKLEVVVYSKDIQECPGIAMEHNFAIIDGEEDGEDKIKLVLVYKGKP</sequence>
<dbReference type="GeneID" id="41718368"/>
<proteinExistence type="predicted"/>
<evidence type="ECO:0000313" key="3">
    <source>
        <dbReference type="Proteomes" id="UP000322983"/>
    </source>
</evidence>
<dbReference type="EMBL" id="AP018930">
    <property type="protein sequence ID" value="BBG27480.1"/>
    <property type="molecule type" value="Genomic_DNA"/>
</dbReference>
<name>A0A510E632_9CREN</name>
<reference evidence="4" key="1">
    <citation type="submission" date="2018-09" db="EMBL/GenBank/DDBJ databases">
        <title>Complete Genome Sequencing of Sulfolobus sp. JCM 16834.</title>
        <authorList>
            <person name="Kato S."/>
            <person name="Itoh T."/>
            <person name="Ohkuma M."/>
        </authorList>
    </citation>
    <scope>NUCLEOTIDE SEQUENCE [LARGE SCALE GENOMIC DNA]</scope>
    <source>
        <strain evidence="4">IC-007</strain>
    </source>
</reference>
<dbReference type="AlphaFoldDB" id="A0A510E632"/>
<dbReference type="Proteomes" id="UP000322983">
    <property type="component" value="Chromosome"/>
</dbReference>
<dbReference type="STRING" id="1294262.GCA_001316085_01699"/>
<reference evidence="2 3" key="2">
    <citation type="journal article" date="2020" name="Int. J. Syst. Evol. Microbiol.">
        <title>Sulfuracidifex tepidarius gen. nov., sp. nov. and transfer of Sulfolobus metallicus Huber and Stetter 1992 to the genus Sulfuracidifex as Sulfuracidifex metallicus comb. nov.</title>
        <authorList>
            <person name="Itoh T."/>
            <person name="Miura T."/>
            <person name="Sakai H.D."/>
            <person name="Kato S."/>
            <person name="Ohkuma M."/>
            <person name="Takashina T."/>
        </authorList>
    </citation>
    <scope>NUCLEOTIDE SEQUENCE</scope>
    <source>
        <strain evidence="1 3">IC-006</strain>
        <strain evidence="2">IC-007</strain>
    </source>
</reference>
<evidence type="ECO:0000313" key="1">
    <source>
        <dbReference type="EMBL" id="BBG24692.1"/>
    </source>
</evidence>
<accession>A0A510E632</accession>
<evidence type="ECO:0000313" key="2">
    <source>
        <dbReference type="EMBL" id="BBG27480.1"/>
    </source>
</evidence>
<dbReference type="Proteomes" id="UP000325030">
    <property type="component" value="Chromosome"/>
</dbReference>
<dbReference type="OrthoDB" id="379537at2157"/>
<protein>
    <submittedName>
        <fullName evidence="2">Uncharacterized protein</fullName>
    </submittedName>
</protein>
<dbReference type="RefSeq" id="WP_054845968.1">
    <property type="nucleotide sequence ID" value="NZ_AP018929.1"/>
</dbReference>
<gene>
    <name evidence="1" type="ORF">IC006_2026</name>
    <name evidence="2" type="ORF">IC007_2034</name>
</gene>